<reference evidence="1" key="1">
    <citation type="submission" date="2022-06" db="EMBL/GenBank/DDBJ databases">
        <title>Genome sequencing of Brevibacillus sp. BB3-R1.</title>
        <authorList>
            <person name="Heo J."/>
            <person name="Lee D."/>
            <person name="Won M."/>
            <person name="Han B.-H."/>
            <person name="Hong S.-B."/>
            <person name="Kwon S.-W."/>
        </authorList>
    </citation>
    <scope>NUCLEOTIDE SEQUENCE</scope>
    <source>
        <strain evidence="1">BB3-R1</strain>
    </source>
</reference>
<gene>
    <name evidence="1" type="ORF">NDK47_21185</name>
</gene>
<dbReference type="Proteomes" id="UP001056500">
    <property type="component" value="Chromosome"/>
</dbReference>
<accession>A0ABY4WBT0</accession>
<dbReference type="RefSeq" id="WP_251871745.1">
    <property type="nucleotide sequence ID" value="NZ_CP098755.1"/>
</dbReference>
<keyword evidence="2" id="KW-1185">Reference proteome</keyword>
<protein>
    <recommendedName>
        <fullName evidence="3">Pre-toxin TG domain-containing protein</fullName>
    </recommendedName>
</protein>
<evidence type="ECO:0008006" key="3">
    <source>
        <dbReference type="Google" id="ProtNLM"/>
    </source>
</evidence>
<sequence length="163" mass="18240">MSEETREMYIDRYIKYGPDSIPKGLKSTVEIMADPSGLIPGAGGIRIVQGVGKAVITAINGAKIGRTAYDIAKEGGKHSGFYKQYKGKTEDEVKKGIESINKQITEHLDKIKSPEKYIPDFKKLDSRQQEALINKKWPSDIQRQMEQRDILKGILKEVFGVGK</sequence>
<dbReference type="EMBL" id="CP098755">
    <property type="protein sequence ID" value="USG64633.1"/>
    <property type="molecule type" value="Genomic_DNA"/>
</dbReference>
<proteinExistence type="predicted"/>
<name>A0ABY4WBT0_9BACL</name>
<organism evidence="1 2">
    <name type="scientific">Brevibacillus ruminantium</name>
    <dbReference type="NCBI Taxonomy" id="2950604"/>
    <lineage>
        <taxon>Bacteria</taxon>
        <taxon>Bacillati</taxon>
        <taxon>Bacillota</taxon>
        <taxon>Bacilli</taxon>
        <taxon>Bacillales</taxon>
        <taxon>Paenibacillaceae</taxon>
        <taxon>Brevibacillus</taxon>
    </lineage>
</organism>
<evidence type="ECO:0000313" key="2">
    <source>
        <dbReference type="Proteomes" id="UP001056500"/>
    </source>
</evidence>
<evidence type="ECO:0000313" key="1">
    <source>
        <dbReference type="EMBL" id="USG64633.1"/>
    </source>
</evidence>